<dbReference type="PRINTS" id="PR00320">
    <property type="entry name" value="GPROTEINBRPT"/>
</dbReference>
<dbReference type="PANTHER" id="PTHR19848">
    <property type="entry name" value="WD40 REPEAT PROTEIN"/>
    <property type="match status" value="1"/>
</dbReference>
<dbReference type="EMBL" id="WIWV01000222">
    <property type="protein sequence ID" value="KAF7712143.1"/>
    <property type="molecule type" value="Genomic_DNA"/>
</dbReference>
<feature type="repeat" description="WD" evidence="3">
    <location>
        <begin position="738"/>
        <end position="779"/>
    </location>
</feature>
<dbReference type="PANTHER" id="PTHR19848:SF8">
    <property type="entry name" value="F-BOX AND WD REPEAT DOMAIN CONTAINING 7"/>
    <property type="match status" value="1"/>
</dbReference>
<name>A0A8J8VVN0_9EURO</name>
<feature type="repeat" description="WD" evidence="3">
    <location>
        <begin position="1075"/>
        <end position="1116"/>
    </location>
</feature>
<dbReference type="InterPro" id="IPR056884">
    <property type="entry name" value="NPHP3-like_N"/>
</dbReference>
<keyword evidence="6" id="KW-1185">Reference proteome</keyword>
<feature type="repeat" description="WD" evidence="3">
    <location>
        <begin position="1032"/>
        <end position="1074"/>
    </location>
</feature>
<dbReference type="InterPro" id="IPR019775">
    <property type="entry name" value="WD40_repeat_CS"/>
</dbReference>
<evidence type="ECO:0000313" key="6">
    <source>
        <dbReference type="Proteomes" id="UP000631181"/>
    </source>
</evidence>
<keyword evidence="1 3" id="KW-0853">WD repeat</keyword>
<organism evidence="5 6">
    <name type="scientific">Penicillium ucsense</name>
    <dbReference type="NCBI Taxonomy" id="2839758"/>
    <lineage>
        <taxon>Eukaryota</taxon>
        <taxon>Fungi</taxon>
        <taxon>Dikarya</taxon>
        <taxon>Ascomycota</taxon>
        <taxon>Pezizomycotina</taxon>
        <taxon>Eurotiomycetes</taxon>
        <taxon>Eurotiomycetidae</taxon>
        <taxon>Eurotiales</taxon>
        <taxon>Aspergillaceae</taxon>
        <taxon>Penicillium</taxon>
    </lineage>
</organism>
<evidence type="ECO:0000259" key="4">
    <source>
        <dbReference type="PROSITE" id="PS50837"/>
    </source>
</evidence>
<feature type="repeat" description="WD" evidence="3">
    <location>
        <begin position="822"/>
        <end position="863"/>
    </location>
</feature>
<dbReference type="SUPFAM" id="SSF52540">
    <property type="entry name" value="P-loop containing nucleoside triphosphate hydrolases"/>
    <property type="match status" value="1"/>
</dbReference>
<dbReference type="CDD" id="cd00200">
    <property type="entry name" value="WD40"/>
    <property type="match status" value="2"/>
</dbReference>
<feature type="repeat" description="WD" evidence="3">
    <location>
        <begin position="1201"/>
        <end position="1232"/>
    </location>
</feature>
<feature type="repeat" description="WD" evidence="3">
    <location>
        <begin position="990"/>
        <end position="1022"/>
    </location>
</feature>
<feature type="repeat" description="WD" evidence="3">
    <location>
        <begin position="949"/>
        <end position="989"/>
    </location>
</feature>
<dbReference type="InterPro" id="IPR020472">
    <property type="entry name" value="WD40_PAC1"/>
</dbReference>
<dbReference type="InterPro" id="IPR001680">
    <property type="entry name" value="WD40_rpt"/>
</dbReference>
<dbReference type="AlphaFoldDB" id="A0A8J8VVN0"/>
<proteinExistence type="predicted"/>
<dbReference type="Proteomes" id="UP000631181">
    <property type="component" value="Unassembled WGS sequence"/>
</dbReference>
<sequence>MDALSSAASVIAVIQLTGALVKLCGGYIQEVKDARHEISTLQQAITGLQGTLQDLHEFLQSNEGKVLPTSSRLASNITDCLSDLRALEARLDPGKKKKLMRKVGLRALRWPLKRAEMEGVIQNLERHKSSFLLSLQVDQTVLMVSVTQDMDLVKLEGAIEAGFESFSDRDEVQCLQGTRTELLQQIMEWAMSPSQKCIFWLKGMAGTGKSTISRTVARSLTDTNHLGASFFFKRGEGDRGNAKKFFPTLTRQLMLRISELRSGVHKALHDDPDIMSKSPREQFEKLLLQPLLALDQLGREPQTAVIVVDALDECEHDQDVRNIIRLLSLLQKAKSVRLRIFLTSRPELPISLGFSEIAGDGYQDLALHEIPEEVTEHDIHLFLQDRFAKIKHDRNISHDWPGDDVIQKLVTMSVPLFISAATVCRYIENAKWEPKLRLAELLTDQAKYVSKMDKTYMPILTRLLEDQESDESEQQQLLQEFQDIVGVIILLTVPLSINALSPLLGIGADQISNRLDSFRSVLSIPGDGDQPVRILHLSFRDFLVRSSSKFFVDERRKHKEIAEFCLKTMQSRLRKNICNLASPGTHRVDIDPQRIRQYLPLELQYSCRYWIYHLKQSQDLTSEVEHALLFFKKHFLHWVEAMSLLGLVSEVVGMLDLLHMLELGDKTSSMSEFLHDGKRFILRIRQVADEAPLQIYYTGLIFAPRTSLVRQVFEKVLPTCIIQFPRVDKGWGAELEALRGHTESVSSVAFSCDGRLLASGSSDQTVRLWDTATGTLLQILSAHLGPIQSVAFSHDGRLLASGSDDHTVRLWDTATGALQRTYKGHSQVVHSVAFSPNGQLLASSSSDKTILLWDIAKGTLQHTLKGHSGVVYSVGFSPDGRLLASGSGDKTVCLWDPATGALQQTLTGHSDWVLSVDFSPDGRLLASGAYNDKMVRFWETATGMLQRTLQGHLGPVFSVAFSPDGQLLASGSGKTVCLWNTATGALQQTLTGHSNWVLSVDFSPDSRLLASSSNDHIVRLRDPTRDIHQQAFEGHLDSVHSVAFSPDGRLLVSSAFNDWAVRLWDAATGVLQRTLKGHSFLVLSVAFSSDGRMVASGSADMTVRLWDTATGALQQTLEGHSHGVHAVAFSPNGRLLVSGSYDKTLRFWDTATGALQQILEGHSQGVYSVAFSPDGRLLASGSDDKTVRLWDTATGALQQTLEGHSDSVYSVAFSPSGRLLASGSYDKAVRLWVTATGVLQETLRTEGLVTKLEFSPD</sequence>
<feature type="repeat" description="WD" evidence="3">
    <location>
        <begin position="780"/>
        <end position="821"/>
    </location>
</feature>
<evidence type="ECO:0000256" key="1">
    <source>
        <dbReference type="ARBA" id="ARBA00022574"/>
    </source>
</evidence>
<dbReference type="PROSITE" id="PS50837">
    <property type="entry name" value="NACHT"/>
    <property type="match status" value="1"/>
</dbReference>
<feature type="repeat" description="WD" evidence="3">
    <location>
        <begin position="864"/>
        <end position="905"/>
    </location>
</feature>
<feature type="non-terminal residue" evidence="5">
    <location>
        <position position="1257"/>
    </location>
</feature>
<dbReference type="InterPro" id="IPR007111">
    <property type="entry name" value="NACHT_NTPase"/>
</dbReference>
<dbReference type="Pfam" id="PF00400">
    <property type="entry name" value="WD40"/>
    <property type="match status" value="12"/>
</dbReference>
<gene>
    <name evidence="5" type="ORF">PECM_003777</name>
</gene>
<dbReference type="OrthoDB" id="1577640at2759"/>
<comment type="caution">
    <text evidence="5">The sequence shown here is derived from an EMBL/GenBank/DDBJ whole genome shotgun (WGS) entry which is preliminary data.</text>
</comment>
<feature type="repeat" description="WD" evidence="3">
    <location>
        <begin position="1117"/>
        <end position="1158"/>
    </location>
</feature>
<feature type="repeat" description="WD" evidence="3">
    <location>
        <begin position="906"/>
        <end position="948"/>
    </location>
</feature>
<keyword evidence="2" id="KW-0677">Repeat</keyword>
<dbReference type="InterPro" id="IPR027417">
    <property type="entry name" value="P-loop_NTPase"/>
</dbReference>
<dbReference type="SMART" id="SM00320">
    <property type="entry name" value="WD40"/>
    <property type="match status" value="12"/>
</dbReference>
<protein>
    <recommendedName>
        <fullName evidence="4">NACHT domain-containing protein</fullName>
    </recommendedName>
</protein>
<accession>A0A8J8VVN0</accession>
<dbReference type="InterPro" id="IPR015943">
    <property type="entry name" value="WD40/YVTN_repeat-like_dom_sf"/>
</dbReference>
<evidence type="ECO:0000256" key="2">
    <source>
        <dbReference type="ARBA" id="ARBA00022737"/>
    </source>
</evidence>
<reference evidence="5" key="1">
    <citation type="journal article" date="2020" name="Front. Microbiol.">
        <title>Gene regulatory networks of Penicillium echinulatum 2HH and Penicillium oxalicum 114-2 inferred by a computational biology approach.</title>
        <authorList>
            <person name="Lenz A.R."/>
            <person name="Galan-Vasquez E."/>
            <person name="Balbinot E."/>
            <person name="De Abreu F.P."/>
            <person name="De Oliveira N.S."/>
            <person name="Da Rosa L.O."/>
            <person name="De Avila E Silva S."/>
            <person name="Camassola M."/>
            <person name="Dillon A.J.P."/>
            <person name="Perez-Rueda E."/>
        </authorList>
    </citation>
    <scope>NUCLEOTIDE SEQUENCE</scope>
    <source>
        <strain evidence="5">S1M29</strain>
    </source>
</reference>
<dbReference type="Gene3D" id="2.130.10.10">
    <property type="entry name" value="YVTN repeat-like/Quinoprotein amine dehydrogenase"/>
    <property type="match status" value="5"/>
</dbReference>
<dbReference type="Gene3D" id="3.40.50.300">
    <property type="entry name" value="P-loop containing nucleotide triphosphate hydrolases"/>
    <property type="match status" value="1"/>
</dbReference>
<dbReference type="PROSITE" id="PS00678">
    <property type="entry name" value="WD_REPEATS_1"/>
    <property type="match status" value="8"/>
</dbReference>
<evidence type="ECO:0000313" key="5">
    <source>
        <dbReference type="EMBL" id="KAF7712143.1"/>
    </source>
</evidence>
<dbReference type="InterPro" id="IPR036322">
    <property type="entry name" value="WD40_repeat_dom_sf"/>
</dbReference>
<feature type="repeat" description="WD" evidence="3">
    <location>
        <begin position="1159"/>
        <end position="1200"/>
    </location>
</feature>
<dbReference type="Pfam" id="PF24883">
    <property type="entry name" value="NPHP3_N"/>
    <property type="match status" value="1"/>
</dbReference>
<feature type="domain" description="NACHT" evidence="4">
    <location>
        <begin position="197"/>
        <end position="346"/>
    </location>
</feature>
<dbReference type="PROSITE" id="PS50082">
    <property type="entry name" value="WD_REPEATS_2"/>
    <property type="match status" value="12"/>
</dbReference>
<dbReference type="PROSITE" id="PS50294">
    <property type="entry name" value="WD_REPEATS_REGION"/>
    <property type="match status" value="11"/>
</dbReference>
<dbReference type="SUPFAM" id="SSF50978">
    <property type="entry name" value="WD40 repeat-like"/>
    <property type="match status" value="2"/>
</dbReference>
<evidence type="ECO:0000256" key="3">
    <source>
        <dbReference type="PROSITE-ProRule" id="PRU00221"/>
    </source>
</evidence>